<evidence type="ECO:0000313" key="3">
    <source>
        <dbReference type="Proteomes" id="UP000319931"/>
    </source>
</evidence>
<keyword evidence="1" id="KW-1133">Transmembrane helix</keyword>
<proteinExistence type="predicted"/>
<dbReference type="RefSeq" id="WP_140849983.1">
    <property type="nucleotide sequence ID" value="NZ_RCZC01000002.1"/>
</dbReference>
<evidence type="ECO:0000256" key="1">
    <source>
        <dbReference type="SAM" id="Phobius"/>
    </source>
</evidence>
<sequence>MKLDAAAVLRDAWAMAKRDRDLLIGVGGVFLLVPKVAQVMFVDPTPPLPASSSDPAALQAWLDAVAVWSKQNDLLVLALTLASLFGTLTLFLLYTDRDRPDVATALRQALPLLPRYLLLALLVTFPVNIASLLLIPGLYLKGRLMPIGPAFVAERPLGVIAAWRRSFALTRGHGLTLMAFACVPLIAGDLLALPFELLGSALNGAPMANPVVAAVLDVGNGAARTIATLAAILIEIALYRRLKSGI</sequence>
<dbReference type="AlphaFoldDB" id="A0A502FZ80"/>
<feature type="transmembrane region" description="Helical" evidence="1">
    <location>
        <begin position="175"/>
        <end position="201"/>
    </location>
</feature>
<dbReference type="EMBL" id="RCZC01000002">
    <property type="protein sequence ID" value="TPG54845.1"/>
    <property type="molecule type" value="Genomic_DNA"/>
</dbReference>
<comment type="caution">
    <text evidence="2">The sequence shown here is derived from an EMBL/GenBank/DDBJ whole genome shotgun (WGS) entry which is preliminary data.</text>
</comment>
<keyword evidence="1" id="KW-0472">Membrane</keyword>
<dbReference type="Proteomes" id="UP000319931">
    <property type="component" value="Unassembled WGS sequence"/>
</dbReference>
<organism evidence="2 3">
    <name type="scientific">Sphingomonas glacialis</name>
    <dbReference type="NCBI Taxonomy" id="658225"/>
    <lineage>
        <taxon>Bacteria</taxon>
        <taxon>Pseudomonadati</taxon>
        <taxon>Pseudomonadota</taxon>
        <taxon>Alphaproteobacteria</taxon>
        <taxon>Sphingomonadales</taxon>
        <taxon>Sphingomonadaceae</taxon>
        <taxon>Sphingomonas</taxon>
    </lineage>
</organism>
<reference evidence="2 3" key="1">
    <citation type="journal article" date="2019" name="Environ. Microbiol.">
        <title>Species interactions and distinct microbial communities in high Arctic permafrost affected cryosols are associated with the CH4 and CO2 gas fluxes.</title>
        <authorList>
            <person name="Altshuler I."/>
            <person name="Hamel J."/>
            <person name="Turney S."/>
            <person name="Magnuson E."/>
            <person name="Levesque R."/>
            <person name="Greer C."/>
            <person name="Whyte L.G."/>
        </authorList>
    </citation>
    <scope>NUCLEOTIDE SEQUENCE [LARGE SCALE GENOMIC DNA]</scope>
    <source>
        <strain evidence="2 3">E6.1</strain>
    </source>
</reference>
<feature type="transmembrane region" description="Helical" evidence="1">
    <location>
        <begin position="74"/>
        <end position="95"/>
    </location>
</feature>
<evidence type="ECO:0000313" key="2">
    <source>
        <dbReference type="EMBL" id="TPG54845.1"/>
    </source>
</evidence>
<name>A0A502FZ80_9SPHN</name>
<protein>
    <submittedName>
        <fullName evidence="2">Uncharacterized protein</fullName>
    </submittedName>
</protein>
<feature type="transmembrane region" description="Helical" evidence="1">
    <location>
        <begin position="116"/>
        <end position="138"/>
    </location>
</feature>
<dbReference type="OrthoDB" id="7554925at2"/>
<gene>
    <name evidence="2" type="ORF">EAH76_09550</name>
</gene>
<feature type="transmembrane region" description="Helical" evidence="1">
    <location>
        <begin position="21"/>
        <end position="41"/>
    </location>
</feature>
<keyword evidence="1" id="KW-0812">Transmembrane</keyword>
<keyword evidence="3" id="KW-1185">Reference proteome</keyword>
<accession>A0A502FZ80</accession>